<accession>A0ABS6BDF6</accession>
<name>A0ABS6BDF6_9SPHN</name>
<sequence length="461" mass="47727">MRKRLAAGLAAAAALAGAAPAQGPATPGGREALAILQKAVAVPTVAGRGQVPVLARWIGERLVAGGFAAGDIAFTPVGETGYLTVRYPGRDRSARPIVLLGHIDVVEAKREDWQRDPFVPVIEGGYVYGRGALDDKGDVSILLAALLQLKAAGWVPGRDLVLALTGDEETSMASTRAAASALRNAELVLNADAGGGLLDKDGKPIAYRLQAAEKTYAEYVLTVTDPGGHSSRPGKVNAIYRLGAGLARLASFQFPPELSPVTRAYFEASAPRTPGPLGAAMKAFAANPRDAAAAATLSDDPEYVGLVRTTCVATMIDGGHAPNALPQRAEAVINCRIFPGTSIAAIEAQLKQIVADPGIAVAYRDAGTLAAPESPLRADVVKAVTDAVHARAPGLPILPAMEAGATDSMHFRALGVPAYGVASIFMKSEDDRAHGLDERLPLATLDAGVAQWQAVLKALAR</sequence>
<protein>
    <submittedName>
        <fullName evidence="8">M20/M25/M40 family metallo-hydrolase</fullName>
    </submittedName>
</protein>
<keyword evidence="5" id="KW-0862">Zinc</keyword>
<feature type="chain" id="PRO_5045128668" evidence="6">
    <location>
        <begin position="22"/>
        <end position="461"/>
    </location>
</feature>
<reference evidence="8 9" key="1">
    <citation type="submission" date="2021-06" db="EMBL/GenBank/DDBJ databases">
        <title>Sphingomonas sp. XMGL2, whole genome shotgun sequencing project.</title>
        <authorList>
            <person name="Zhao G."/>
            <person name="Shen L."/>
        </authorList>
    </citation>
    <scope>NUCLEOTIDE SEQUENCE [LARGE SCALE GENOMIC DNA]</scope>
    <source>
        <strain evidence="8 9">XMGL2</strain>
    </source>
</reference>
<keyword evidence="9" id="KW-1185">Reference proteome</keyword>
<comment type="similarity">
    <text evidence="1">Belongs to the peptidase M20A family.</text>
</comment>
<keyword evidence="4" id="KW-0378">Hydrolase</keyword>
<evidence type="ECO:0000259" key="7">
    <source>
        <dbReference type="Pfam" id="PF07687"/>
    </source>
</evidence>
<gene>
    <name evidence="8" type="ORF">KOF26_00635</name>
</gene>
<feature type="domain" description="Peptidase M20 dimerisation" evidence="7">
    <location>
        <begin position="212"/>
        <end position="357"/>
    </location>
</feature>
<evidence type="ECO:0000256" key="5">
    <source>
        <dbReference type="ARBA" id="ARBA00022833"/>
    </source>
</evidence>
<evidence type="ECO:0000313" key="9">
    <source>
        <dbReference type="Proteomes" id="UP000776276"/>
    </source>
</evidence>
<dbReference type="NCBIfam" id="NF006596">
    <property type="entry name" value="PRK09133.1"/>
    <property type="match status" value="1"/>
</dbReference>
<dbReference type="Pfam" id="PF01546">
    <property type="entry name" value="Peptidase_M20"/>
    <property type="match status" value="1"/>
</dbReference>
<evidence type="ECO:0000256" key="6">
    <source>
        <dbReference type="SAM" id="SignalP"/>
    </source>
</evidence>
<dbReference type="Proteomes" id="UP000776276">
    <property type="component" value="Unassembled WGS sequence"/>
</dbReference>
<proteinExistence type="inferred from homology"/>
<dbReference type="PANTHER" id="PTHR45962">
    <property type="entry name" value="N-FATTY-ACYL-AMINO ACID SYNTHASE/HYDROLASE PM20D1"/>
    <property type="match status" value="1"/>
</dbReference>
<dbReference type="InterPro" id="IPR002933">
    <property type="entry name" value="Peptidase_M20"/>
</dbReference>
<keyword evidence="2" id="KW-0645">Protease</keyword>
<dbReference type="InterPro" id="IPR011650">
    <property type="entry name" value="Peptidase_M20_dimer"/>
</dbReference>
<evidence type="ECO:0000313" key="8">
    <source>
        <dbReference type="EMBL" id="MBU3076355.1"/>
    </source>
</evidence>
<dbReference type="Pfam" id="PF07687">
    <property type="entry name" value="M20_dimer"/>
    <property type="match status" value="1"/>
</dbReference>
<keyword evidence="6" id="KW-0732">Signal</keyword>
<comment type="caution">
    <text evidence="8">The sequence shown here is derived from an EMBL/GenBank/DDBJ whole genome shotgun (WGS) entry which is preliminary data.</text>
</comment>
<dbReference type="InterPro" id="IPR047177">
    <property type="entry name" value="Pept_M20A"/>
</dbReference>
<dbReference type="EMBL" id="JAHKRT010000001">
    <property type="protein sequence ID" value="MBU3076355.1"/>
    <property type="molecule type" value="Genomic_DNA"/>
</dbReference>
<feature type="signal peptide" evidence="6">
    <location>
        <begin position="1"/>
        <end position="21"/>
    </location>
</feature>
<dbReference type="RefSeq" id="WP_216318396.1">
    <property type="nucleotide sequence ID" value="NZ_JAHKRT010000001.1"/>
</dbReference>
<evidence type="ECO:0000256" key="4">
    <source>
        <dbReference type="ARBA" id="ARBA00022801"/>
    </source>
</evidence>
<evidence type="ECO:0000256" key="2">
    <source>
        <dbReference type="ARBA" id="ARBA00022670"/>
    </source>
</evidence>
<organism evidence="8 9">
    <name type="scientific">Sphingomonas quercus</name>
    <dbReference type="NCBI Taxonomy" id="2842451"/>
    <lineage>
        <taxon>Bacteria</taxon>
        <taxon>Pseudomonadati</taxon>
        <taxon>Pseudomonadota</taxon>
        <taxon>Alphaproteobacteria</taxon>
        <taxon>Sphingomonadales</taxon>
        <taxon>Sphingomonadaceae</taxon>
        <taxon>Sphingomonas</taxon>
    </lineage>
</organism>
<keyword evidence="3" id="KW-0479">Metal-binding</keyword>
<evidence type="ECO:0000256" key="1">
    <source>
        <dbReference type="ARBA" id="ARBA00006247"/>
    </source>
</evidence>
<evidence type="ECO:0000256" key="3">
    <source>
        <dbReference type="ARBA" id="ARBA00022723"/>
    </source>
</evidence>
<dbReference type="PANTHER" id="PTHR45962:SF1">
    <property type="entry name" value="N-FATTY-ACYL-AMINO ACID SYNTHASE_HYDROLASE PM20D1"/>
    <property type="match status" value="1"/>
</dbReference>